<dbReference type="EMBL" id="VCLB01000009">
    <property type="protein sequence ID" value="TNB46730.1"/>
    <property type="molecule type" value="Genomic_DNA"/>
</dbReference>
<dbReference type="Proteomes" id="UP000307874">
    <property type="component" value="Unassembled WGS sequence"/>
</dbReference>
<gene>
    <name evidence="4" type="ORF">FF124_17270</name>
</gene>
<accession>A0A5C4JN65</accession>
<organism evidence="4 5">
    <name type="scientific">Martelella lutilitoris</name>
    <dbReference type="NCBI Taxonomy" id="2583532"/>
    <lineage>
        <taxon>Bacteria</taxon>
        <taxon>Pseudomonadati</taxon>
        <taxon>Pseudomonadota</taxon>
        <taxon>Alphaproteobacteria</taxon>
        <taxon>Hyphomicrobiales</taxon>
        <taxon>Aurantimonadaceae</taxon>
        <taxon>Martelella</taxon>
    </lineage>
</organism>
<reference evidence="4 5" key="1">
    <citation type="submission" date="2019-06" db="EMBL/GenBank/DDBJ databases">
        <title>Martelella lutilitoris sp. nov., isolated from a tidal mudflat.</title>
        <authorList>
            <person name="Kim Y.-J."/>
        </authorList>
    </citation>
    <scope>NUCLEOTIDE SEQUENCE [LARGE SCALE GENOMIC DNA]</scope>
    <source>
        <strain evidence="4 5">GH2-6</strain>
    </source>
</reference>
<dbReference type="SUPFAM" id="SSF53613">
    <property type="entry name" value="Ribokinase-like"/>
    <property type="match status" value="1"/>
</dbReference>
<dbReference type="GO" id="GO:0016301">
    <property type="term" value="F:kinase activity"/>
    <property type="evidence" value="ECO:0007669"/>
    <property type="project" value="UniProtKB-KW"/>
</dbReference>
<dbReference type="PANTHER" id="PTHR10584">
    <property type="entry name" value="SUGAR KINASE"/>
    <property type="match status" value="1"/>
</dbReference>
<sequence>MTSGNDERRAVLSVGRIYCDLIFTGLERMPVLGREVFADDLTIAAGGGGFISAAHFAGIGRHAALVGRLGHDPLSRAIERQLKASGIDLGFLERADDAGPQVTVASVLGSERAFLTKRAGRAEPSTLEDALAWGRAGHLHIAEYATLAEMPDLVKRARAAGLTVSLDPSWDDTLIGDPGLIAACRGVDVFLPNLEEARVITGESEPEAMCARLAGHFPVVAIKAGSDGAYLAAADLRIHALAEAVRVVDTTGAGDAFNAGFVDAWLDGGTPQRCLSAAIRAGSRAVQVAGGAGAGAADDVAAGKSQ</sequence>
<dbReference type="PROSITE" id="PS00584">
    <property type="entry name" value="PFKB_KINASES_2"/>
    <property type="match status" value="1"/>
</dbReference>
<proteinExistence type="predicted"/>
<evidence type="ECO:0000256" key="2">
    <source>
        <dbReference type="ARBA" id="ARBA00022777"/>
    </source>
</evidence>
<evidence type="ECO:0000313" key="5">
    <source>
        <dbReference type="Proteomes" id="UP000307874"/>
    </source>
</evidence>
<feature type="domain" description="Carbohydrate kinase PfkB" evidence="3">
    <location>
        <begin position="11"/>
        <end position="291"/>
    </location>
</feature>
<keyword evidence="5" id="KW-1185">Reference proteome</keyword>
<dbReference type="InterPro" id="IPR029056">
    <property type="entry name" value="Ribokinase-like"/>
</dbReference>
<dbReference type="Pfam" id="PF00294">
    <property type="entry name" value="PfkB"/>
    <property type="match status" value="1"/>
</dbReference>
<dbReference type="Gene3D" id="3.40.1190.20">
    <property type="match status" value="1"/>
</dbReference>
<name>A0A5C4JN65_9HYPH</name>
<evidence type="ECO:0000313" key="4">
    <source>
        <dbReference type="EMBL" id="TNB46730.1"/>
    </source>
</evidence>
<dbReference type="InterPro" id="IPR011611">
    <property type="entry name" value="PfkB_dom"/>
</dbReference>
<protein>
    <submittedName>
        <fullName evidence="4">Ribokinase</fullName>
    </submittedName>
</protein>
<dbReference type="RefSeq" id="WP_138749718.1">
    <property type="nucleotide sequence ID" value="NZ_VCLB01000009.1"/>
</dbReference>
<keyword evidence="1" id="KW-0808">Transferase</keyword>
<dbReference type="OrthoDB" id="9813569at2"/>
<dbReference type="PANTHER" id="PTHR10584:SF166">
    <property type="entry name" value="RIBOKINASE"/>
    <property type="match status" value="1"/>
</dbReference>
<keyword evidence="2 4" id="KW-0418">Kinase</keyword>
<evidence type="ECO:0000256" key="1">
    <source>
        <dbReference type="ARBA" id="ARBA00022679"/>
    </source>
</evidence>
<evidence type="ECO:0000259" key="3">
    <source>
        <dbReference type="Pfam" id="PF00294"/>
    </source>
</evidence>
<dbReference type="AlphaFoldDB" id="A0A5C4JN65"/>
<dbReference type="InterPro" id="IPR002173">
    <property type="entry name" value="Carboh/pur_kinase_PfkB_CS"/>
</dbReference>
<comment type="caution">
    <text evidence="4">The sequence shown here is derived from an EMBL/GenBank/DDBJ whole genome shotgun (WGS) entry which is preliminary data.</text>
</comment>